<evidence type="ECO:0000313" key="13">
    <source>
        <dbReference type="Proteomes" id="UP000015101"/>
    </source>
</evidence>
<dbReference type="InterPro" id="IPR000330">
    <property type="entry name" value="SNF2_N"/>
</dbReference>
<dbReference type="KEGG" id="hro:HELRODRAFT_189194"/>
<evidence type="ECO:0000256" key="7">
    <source>
        <dbReference type="ARBA" id="ARBA00022840"/>
    </source>
</evidence>
<dbReference type="PROSITE" id="PS51192">
    <property type="entry name" value="HELICASE_ATP_BIND_1"/>
    <property type="match status" value="1"/>
</dbReference>
<reference evidence="13" key="1">
    <citation type="submission" date="2012-12" db="EMBL/GenBank/DDBJ databases">
        <authorList>
            <person name="Hellsten U."/>
            <person name="Grimwood J."/>
            <person name="Chapman J.A."/>
            <person name="Shapiro H."/>
            <person name="Aerts A."/>
            <person name="Otillar R.P."/>
            <person name="Terry A.Y."/>
            <person name="Boore J.L."/>
            <person name="Simakov O."/>
            <person name="Marletaz F."/>
            <person name="Cho S.-J."/>
            <person name="Edsinger-Gonzales E."/>
            <person name="Havlak P."/>
            <person name="Kuo D.-H."/>
            <person name="Larsson T."/>
            <person name="Lv J."/>
            <person name="Arendt D."/>
            <person name="Savage R."/>
            <person name="Osoegawa K."/>
            <person name="de Jong P."/>
            <person name="Lindberg D.R."/>
            <person name="Seaver E.C."/>
            <person name="Weisblat D.A."/>
            <person name="Putnam N.H."/>
            <person name="Grigoriev I.V."/>
            <person name="Rokhsar D.S."/>
        </authorList>
    </citation>
    <scope>NUCLEOTIDE SEQUENCE</scope>
</reference>
<evidence type="ECO:0000256" key="2">
    <source>
        <dbReference type="ARBA" id="ARBA00022741"/>
    </source>
</evidence>
<dbReference type="GO" id="GO:0005524">
    <property type="term" value="F:ATP binding"/>
    <property type="evidence" value="ECO:0007669"/>
    <property type="project" value="UniProtKB-KW"/>
</dbReference>
<dbReference type="SMART" id="SM00490">
    <property type="entry name" value="HELICc"/>
    <property type="match status" value="1"/>
</dbReference>
<keyword evidence="6" id="KW-0862">Zinc</keyword>
<dbReference type="EMBL" id="KB097495">
    <property type="protein sequence ID" value="ESN96326.1"/>
    <property type="molecule type" value="Genomic_DNA"/>
</dbReference>
<dbReference type="InterPro" id="IPR001876">
    <property type="entry name" value="Znf_RanBP2"/>
</dbReference>
<feature type="domain" description="Helicase C-terminal" evidence="10">
    <location>
        <begin position="337"/>
        <end position="499"/>
    </location>
</feature>
<accession>T1FQR8</accession>
<dbReference type="EMBL" id="AMQM01001381">
    <property type="status" value="NOT_ANNOTATED_CDS"/>
    <property type="molecule type" value="Genomic_DNA"/>
</dbReference>
<dbReference type="Pfam" id="PF00176">
    <property type="entry name" value="SNF2-rel_dom"/>
    <property type="match status" value="1"/>
</dbReference>
<reference evidence="12" key="3">
    <citation type="submission" date="2015-06" db="UniProtKB">
        <authorList>
            <consortium name="EnsemblMetazoa"/>
        </authorList>
    </citation>
    <scope>IDENTIFICATION</scope>
</reference>
<evidence type="ECO:0000313" key="12">
    <source>
        <dbReference type="EnsemblMetazoa" id="HelroP189194"/>
    </source>
</evidence>
<feature type="compositionally biased region" description="Basic and acidic residues" evidence="8">
    <location>
        <begin position="676"/>
        <end position="688"/>
    </location>
</feature>
<dbReference type="Gene3D" id="3.40.50.300">
    <property type="entry name" value="P-loop containing nucleotide triphosphate hydrolases"/>
    <property type="match status" value="1"/>
</dbReference>
<dbReference type="OrthoDB" id="2801544at2759"/>
<dbReference type="SMART" id="SM00487">
    <property type="entry name" value="DEXDc"/>
    <property type="match status" value="1"/>
</dbReference>
<feature type="region of interest" description="Disordered" evidence="8">
    <location>
        <begin position="1299"/>
        <end position="1326"/>
    </location>
</feature>
<feature type="compositionally biased region" description="Basic and acidic residues" evidence="8">
    <location>
        <begin position="827"/>
        <end position="840"/>
    </location>
</feature>
<evidence type="ECO:0000256" key="1">
    <source>
        <dbReference type="ARBA" id="ARBA00022723"/>
    </source>
</evidence>
<feature type="region of interest" description="Disordered" evidence="8">
    <location>
        <begin position="1244"/>
        <end position="1280"/>
    </location>
</feature>
<dbReference type="InterPro" id="IPR003615">
    <property type="entry name" value="HNH_nuc"/>
</dbReference>
<keyword evidence="3" id="KW-0863">Zinc-finger</keyword>
<proteinExistence type="predicted"/>
<evidence type="ECO:0000256" key="4">
    <source>
        <dbReference type="ARBA" id="ARBA00022801"/>
    </source>
</evidence>
<feature type="compositionally biased region" description="Low complexity" evidence="8">
    <location>
        <begin position="700"/>
        <end position="719"/>
    </location>
</feature>
<dbReference type="InterPro" id="IPR002711">
    <property type="entry name" value="HNH"/>
</dbReference>
<name>T1FQR8_HELRO</name>
<feature type="compositionally biased region" description="Basic residues" evidence="8">
    <location>
        <begin position="665"/>
        <end position="675"/>
    </location>
</feature>
<dbReference type="CDD" id="cd00085">
    <property type="entry name" value="HNHc"/>
    <property type="match status" value="1"/>
</dbReference>
<keyword evidence="4" id="KW-0378">Hydrolase</keyword>
<dbReference type="SUPFAM" id="SSF52540">
    <property type="entry name" value="P-loop containing nucleoside triphosphate hydrolases"/>
    <property type="match status" value="2"/>
</dbReference>
<keyword evidence="7" id="KW-0067">ATP-binding</keyword>
<dbReference type="PROSITE" id="PS01358">
    <property type="entry name" value="ZF_RANBP2_1"/>
    <property type="match status" value="1"/>
</dbReference>
<dbReference type="GO" id="GO:0004520">
    <property type="term" value="F:DNA endonuclease activity"/>
    <property type="evidence" value="ECO:0000318"/>
    <property type="project" value="GO_Central"/>
</dbReference>
<dbReference type="CTD" id="20211165"/>
<dbReference type="GO" id="GO:0004386">
    <property type="term" value="F:helicase activity"/>
    <property type="evidence" value="ECO:0007669"/>
    <property type="project" value="UniProtKB-KW"/>
</dbReference>
<keyword evidence="5" id="KW-0347">Helicase</keyword>
<dbReference type="PANTHER" id="PTHR45766">
    <property type="entry name" value="DNA ANNEALING HELICASE AND ENDONUCLEASE ZRANB3 FAMILY MEMBER"/>
    <property type="match status" value="1"/>
</dbReference>
<dbReference type="PANTHER" id="PTHR45766:SF3">
    <property type="entry name" value="DNA ANNEALING HELICASE AND ENDONUCLEASE ZRANB3"/>
    <property type="match status" value="1"/>
</dbReference>
<evidence type="ECO:0000256" key="5">
    <source>
        <dbReference type="ARBA" id="ARBA00022806"/>
    </source>
</evidence>
<dbReference type="RefSeq" id="XP_009025506.1">
    <property type="nucleotide sequence ID" value="XM_009027258.1"/>
</dbReference>
<dbReference type="STRING" id="6412.T1FQR8"/>
<dbReference type="Pfam" id="PF00271">
    <property type="entry name" value="Helicase_C"/>
    <property type="match status" value="1"/>
</dbReference>
<dbReference type="PROSITE" id="PS51194">
    <property type="entry name" value="HELICASE_CTER"/>
    <property type="match status" value="1"/>
</dbReference>
<evidence type="ECO:0000259" key="9">
    <source>
        <dbReference type="PROSITE" id="PS51192"/>
    </source>
</evidence>
<dbReference type="SUPFAM" id="SSF90209">
    <property type="entry name" value="Ran binding protein zinc finger-like"/>
    <property type="match status" value="1"/>
</dbReference>
<feature type="domain" description="Helicase ATP-binding" evidence="9">
    <location>
        <begin position="35"/>
        <end position="198"/>
    </location>
</feature>
<evidence type="ECO:0000256" key="6">
    <source>
        <dbReference type="ARBA" id="ARBA00022833"/>
    </source>
</evidence>
<dbReference type="GO" id="GO:0031297">
    <property type="term" value="P:replication fork processing"/>
    <property type="evidence" value="ECO:0000318"/>
    <property type="project" value="GO_Central"/>
</dbReference>
<dbReference type="FunFam" id="3.40.50.10810:FF:000044">
    <property type="entry name" value="Chromatin remodeling factor18"/>
    <property type="match status" value="1"/>
</dbReference>
<dbReference type="InterPro" id="IPR049730">
    <property type="entry name" value="SNF2/RAD54-like_C"/>
</dbReference>
<dbReference type="GO" id="GO:0003676">
    <property type="term" value="F:nucleic acid binding"/>
    <property type="evidence" value="ECO:0007669"/>
    <property type="project" value="InterPro"/>
</dbReference>
<gene>
    <name evidence="12" type="primary">20211165</name>
    <name evidence="11" type="ORF">HELRODRAFT_189194</name>
</gene>
<reference evidence="11 13" key="2">
    <citation type="journal article" date="2013" name="Nature">
        <title>Insights into bilaterian evolution from three spiralian genomes.</title>
        <authorList>
            <person name="Simakov O."/>
            <person name="Marletaz F."/>
            <person name="Cho S.J."/>
            <person name="Edsinger-Gonzales E."/>
            <person name="Havlak P."/>
            <person name="Hellsten U."/>
            <person name="Kuo D.H."/>
            <person name="Larsson T."/>
            <person name="Lv J."/>
            <person name="Arendt D."/>
            <person name="Savage R."/>
            <person name="Osoegawa K."/>
            <person name="de Jong P."/>
            <person name="Grimwood J."/>
            <person name="Chapman J.A."/>
            <person name="Shapiro H."/>
            <person name="Aerts A."/>
            <person name="Otillar R.P."/>
            <person name="Terry A.Y."/>
            <person name="Boore J.L."/>
            <person name="Grigoriev I.V."/>
            <person name="Lindberg D.R."/>
            <person name="Seaver E.C."/>
            <person name="Weisblat D.A."/>
            <person name="Putnam N.H."/>
            <person name="Rokhsar D.S."/>
        </authorList>
    </citation>
    <scope>NUCLEOTIDE SEQUENCE</scope>
</reference>
<evidence type="ECO:0008006" key="14">
    <source>
        <dbReference type="Google" id="ProtNLM"/>
    </source>
</evidence>
<dbReference type="InParanoid" id="T1FQR8"/>
<feature type="compositionally biased region" description="Acidic residues" evidence="8">
    <location>
        <begin position="637"/>
        <end position="658"/>
    </location>
</feature>
<sequence length="1502" mass="169176">MNKSSKTRISDSGLGFLPKKLRKNLMEFQKEGILFGLEKQGRCWIADEVMGLGKTLQGLSVAYHYKHEWPLLIVVPSSLKLQWVDEIEKWLIDIEPHTINVIDNGSDISGISRSLITIVTYGLLRHPSSRGVQQALSNQQFKVIILDESHYIKSRTSSTTKFLVPLIQNASRCILLSGTPALNCPQELYPQLDALCPKLFPNWSYFAKKFCDAQFKYFGRQRRWVTNGACNLEELEGVLKDGVMVRRMKKDVLHQLPDKIKQRILFRLQRSDVKKEIECALDDLKSMLFKNKMTLEQLIILSSSSSLSSVCDVGSLNQIRSAMTQLSMLTCRAKVGPVKEHIKMLCESESLKFIIFAHHRIMMDAVNDQLLDLKVPFIRIDGQLLVQNFQNNPSTKVALLSMKAAGVGLNLTAASLVVFCELDWTPGTMDQCEDRAHRIGQKSAVNIQYLIAIGSLDEWVWSVLARKTKVLSVALNGEKKLLKVARGDETVEQHLNNVEFCDVQPTNLSSQHLRPLLSTQPSSQKLLIDFFHSPISSSTPLSKFKTNKKLGDDDKNRRNDNDDDDDVARDDDDDGVARGDDVARDDDDVLIVEGSGPLEKCDVEESFGTANENKFNKSLDENFVHFKNGLLKRRYNDDDDDDDDGEVGNDDDDDDEDFVTTNKNNKSKSRFKRRKLFDDVKSSTDQSKKIKNNKNKLSNKSHVNNNNNHKLKNNNNNNKRIVTDNSNINKKAWSCVFCTYLNHYLLSSCEICGNKKCDNNNNNNNNNATNKNNNKNISSNSGNKNAACIDSNKVAGNIYNHIHKGDEDDDERVNGDDDSKGNINDDNIGKDKHNDVVSENKDDDDDCRNRQANDELHISDVADGLLEYGSTLTNRNESFNDDEDDGVCDDCMEGMADIHSFSSHDNDDEKILKLGDNSHESCSEGKVVNDDGANISSDALIDNTTYSEAGTGMFDSSVFAHHLLQISSGSSSDGSLARKQADGNDLLASTSYATNVPKTAESSTDVEFKPSANFRETDVLNKVLAEERSLSEETADIKTELKESKNRPDNFEEIVPTPLSDVLISEDDDNDEDDDYDIDHEFLMFRCSTVSNRVYIYDETGRYLKQHFEPPNIECNCYDGLSRNMRKSRHLHLIKKFVREWKSLTEMKRRVVASSGDLFISALVHYDGIKMRRKSSDKRFTRNLDVSSERTPADKNNRSAVTSLMKFFNRKSLDDGGAGVGGGGGGSFFDRTKINDIEICNVTNSNNSNYNNNDNNNNDNNNNNNNNKKKKYDTSANEGRLGMNDSTCSYVSCTGEGDDDVNDADPDHRRKASSDGTVKEGSEPSCLQCKKSVPSHLLKSSSLLSPSLLSPHEQRRLIRFCSQNCEKIFRTKNSGSYMRRQVYEAERGVCQLCSLSAQQIYLDIRNTTSMEKRAQLIQQSPYVKLDVQMKERMIRNPQEGLFWHVDHVTPVFAGGGECDIDNLRTLCTICHKKVTKEQLINKNKIKLINAAKSCKNISYFFK</sequence>
<feature type="region of interest" description="Disordered" evidence="8">
    <location>
        <begin position="634"/>
        <end position="720"/>
    </location>
</feature>
<evidence type="ECO:0000313" key="11">
    <source>
        <dbReference type="EMBL" id="ESN96326.1"/>
    </source>
</evidence>
<feature type="compositionally biased region" description="Basic and acidic residues" evidence="8">
    <location>
        <begin position="549"/>
        <end position="560"/>
    </location>
</feature>
<organism evidence="12 13">
    <name type="scientific">Helobdella robusta</name>
    <name type="common">Californian leech</name>
    <dbReference type="NCBI Taxonomy" id="6412"/>
    <lineage>
        <taxon>Eukaryota</taxon>
        <taxon>Metazoa</taxon>
        <taxon>Spiralia</taxon>
        <taxon>Lophotrochozoa</taxon>
        <taxon>Annelida</taxon>
        <taxon>Clitellata</taxon>
        <taxon>Hirudinea</taxon>
        <taxon>Rhynchobdellida</taxon>
        <taxon>Glossiphoniidae</taxon>
        <taxon>Helobdella</taxon>
    </lineage>
</organism>
<keyword evidence="13" id="KW-1185">Reference proteome</keyword>
<feature type="region of interest" description="Disordered" evidence="8">
    <location>
        <begin position="801"/>
        <end position="853"/>
    </location>
</feature>
<dbReference type="InterPro" id="IPR001650">
    <property type="entry name" value="Helicase_C-like"/>
</dbReference>
<feature type="region of interest" description="Disordered" evidence="8">
    <location>
        <begin position="542"/>
        <end position="595"/>
    </location>
</feature>
<dbReference type="GeneID" id="20211165"/>
<dbReference type="HOGENOM" id="CLU_004251_0_0_1"/>
<feature type="compositionally biased region" description="Basic residues" evidence="8">
    <location>
        <begin position="689"/>
        <end position="699"/>
    </location>
</feature>
<dbReference type="CDD" id="cd18793">
    <property type="entry name" value="SF2_C_SNF"/>
    <property type="match status" value="1"/>
</dbReference>
<evidence type="ECO:0000256" key="8">
    <source>
        <dbReference type="SAM" id="MobiDB-lite"/>
    </source>
</evidence>
<evidence type="ECO:0000259" key="10">
    <source>
        <dbReference type="PROSITE" id="PS51194"/>
    </source>
</evidence>
<dbReference type="InterPro" id="IPR038718">
    <property type="entry name" value="SNF2-like_sf"/>
</dbReference>
<dbReference type="Pfam" id="PF01844">
    <property type="entry name" value="HNH"/>
    <property type="match status" value="1"/>
</dbReference>
<dbReference type="OMA" id="GRDDQCV"/>
<dbReference type="Gene3D" id="3.40.50.10810">
    <property type="entry name" value="Tandem AAA-ATPase domain"/>
    <property type="match status" value="1"/>
</dbReference>
<evidence type="ECO:0000256" key="3">
    <source>
        <dbReference type="ARBA" id="ARBA00022771"/>
    </source>
</evidence>
<protein>
    <recommendedName>
        <fullName evidence="14">DNA helicase</fullName>
    </recommendedName>
</protein>
<feature type="compositionally biased region" description="Acidic residues" evidence="8">
    <location>
        <begin position="561"/>
        <end position="574"/>
    </location>
</feature>
<dbReference type="EnsemblMetazoa" id="HelroT189194">
    <property type="protein sequence ID" value="HelroP189194"/>
    <property type="gene ID" value="HelroG189194"/>
</dbReference>
<dbReference type="GO" id="GO:0043596">
    <property type="term" value="C:nuclear replication fork"/>
    <property type="evidence" value="ECO:0000318"/>
    <property type="project" value="GO_Central"/>
</dbReference>
<dbReference type="InterPro" id="IPR036443">
    <property type="entry name" value="Znf_RanBP2_sf"/>
</dbReference>
<dbReference type="Proteomes" id="UP000015101">
    <property type="component" value="Unassembled WGS sequence"/>
</dbReference>
<dbReference type="InterPro" id="IPR027417">
    <property type="entry name" value="P-loop_NTPase"/>
</dbReference>
<keyword evidence="2" id="KW-0547">Nucleotide-binding</keyword>
<feature type="compositionally biased region" description="Low complexity" evidence="8">
    <location>
        <begin position="1244"/>
        <end position="1266"/>
    </location>
</feature>
<dbReference type="GO" id="GO:0008270">
    <property type="term" value="F:zinc ion binding"/>
    <property type="evidence" value="ECO:0007669"/>
    <property type="project" value="UniProtKB-KW"/>
</dbReference>
<dbReference type="GO" id="GO:0016787">
    <property type="term" value="F:hydrolase activity"/>
    <property type="evidence" value="ECO:0007669"/>
    <property type="project" value="UniProtKB-KW"/>
</dbReference>
<dbReference type="CDD" id="cd18010">
    <property type="entry name" value="DEXHc_HARP_SMARCAL1"/>
    <property type="match status" value="1"/>
</dbReference>
<keyword evidence="1" id="KW-0479">Metal-binding</keyword>
<dbReference type="GO" id="GO:0006281">
    <property type="term" value="P:DNA repair"/>
    <property type="evidence" value="ECO:0000318"/>
    <property type="project" value="GO_Central"/>
</dbReference>
<dbReference type="InterPro" id="IPR014001">
    <property type="entry name" value="Helicase_ATP-bd"/>
</dbReference>
<dbReference type="eggNOG" id="KOG1000">
    <property type="taxonomic scope" value="Eukaryota"/>
</dbReference>